<keyword evidence="5 12" id="KW-0479">Metal-binding</keyword>
<comment type="similarity">
    <text evidence="3 13">Belongs to the cytidine and deoxycytidylate deaminase family.</text>
</comment>
<keyword evidence="7 12" id="KW-0862">Zinc</keyword>
<evidence type="ECO:0000313" key="16">
    <source>
        <dbReference type="WBParaSite" id="Minc3s00979g19515"/>
    </source>
</evidence>
<dbReference type="InterPro" id="IPR006262">
    <property type="entry name" value="Cyt_deam_tetra"/>
</dbReference>
<dbReference type="PROSITE" id="PS00903">
    <property type="entry name" value="CYT_DCMP_DEAMINASES_1"/>
    <property type="match status" value="1"/>
</dbReference>
<dbReference type="InterPro" id="IPR016192">
    <property type="entry name" value="APOBEC/CMP_deaminase_Zn-bd"/>
</dbReference>
<comment type="catalytic activity">
    <reaction evidence="13">
        <text>2'-deoxycytidine + H2O + H(+) = 2'-deoxyuridine + NH4(+)</text>
        <dbReference type="Rhea" id="RHEA:13433"/>
        <dbReference type="ChEBI" id="CHEBI:15377"/>
        <dbReference type="ChEBI" id="CHEBI:15378"/>
        <dbReference type="ChEBI" id="CHEBI:15698"/>
        <dbReference type="ChEBI" id="CHEBI:16450"/>
        <dbReference type="ChEBI" id="CHEBI:28938"/>
        <dbReference type="EC" id="3.5.4.5"/>
    </reaction>
</comment>
<dbReference type="WBParaSite" id="Minc3s00979g19515">
    <property type="protein sequence ID" value="Minc3s00979g19515"/>
    <property type="gene ID" value="Minc3s00979g19515"/>
</dbReference>
<dbReference type="GO" id="GO:0042802">
    <property type="term" value="F:identical protein binding"/>
    <property type="evidence" value="ECO:0007669"/>
    <property type="project" value="UniProtKB-ARBA"/>
</dbReference>
<evidence type="ECO:0000259" key="14">
    <source>
        <dbReference type="PROSITE" id="PS51747"/>
    </source>
</evidence>
<accession>A0A914LWP0</accession>
<dbReference type="NCBIfam" id="TIGR01354">
    <property type="entry name" value="cyt_deam_tetra"/>
    <property type="match status" value="1"/>
</dbReference>
<comment type="catalytic activity">
    <reaction evidence="9 13">
        <text>cytidine + H2O + H(+) = uridine + NH4(+)</text>
        <dbReference type="Rhea" id="RHEA:16069"/>
        <dbReference type="ChEBI" id="CHEBI:15377"/>
        <dbReference type="ChEBI" id="CHEBI:15378"/>
        <dbReference type="ChEBI" id="CHEBI:16704"/>
        <dbReference type="ChEBI" id="CHEBI:17562"/>
        <dbReference type="ChEBI" id="CHEBI:28938"/>
        <dbReference type="EC" id="3.5.4.5"/>
    </reaction>
</comment>
<evidence type="ECO:0000256" key="4">
    <source>
        <dbReference type="ARBA" id="ARBA00012783"/>
    </source>
</evidence>
<evidence type="ECO:0000256" key="10">
    <source>
        <dbReference type="PIRSR" id="PIRSR606262-1"/>
    </source>
</evidence>
<comment type="cofactor">
    <cofactor evidence="1 12 13">
        <name>Zn(2+)</name>
        <dbReference type="ChEBI" id="CHEBI:29105"/>
    </cofactor>
</comment>
<feature type="active site" description="Proton donor" evidence="10">
    <location>
        <position position="65"/>
    </location>
</feature>
<evidence type="ECO:0000256" key="3">
    <source>
        <dbReference type="ARBA" id="ARBA00006576"/>
    </source>
</evidence>
<evidence type="ECO:0000256" key="6">
    <source>
        <dbReference type="ARBA" id="ARBA00022801"/>
    </source>
</evidence>
<feature type="binding site" evidence="12">
    <location>
        <position position="102"/>
    </location>
    <ligand>
        <name>Zn(2+)</name>
        <dbReference type="ChEBI" id="CHEBI:29105"/>
        <note>catalytic</note>
    </ligand>
</feature>
<dbReference type="InterPro" id="IPR050202">
    <property type="entry name" value="Cyt/Deoxycyt_deaminase"/>
</dbReference>
<dbReference type="GO" id="GO:0005829">
    <property type="term" value="C:cytosol"/>
    <property type="evidence" value="ECO:0007669"/>
    <property type="project" value="TreeGrafter"/>
</dbReference>
<feature type="binding site" evidence="12">
    <location>
        <position position="99"/>
    </location>
    <ligand>
        <name>Zn(2+)</name>
        <dbReference type="ChEBI" id="CHEBI:29105"/>
        <note>catalytic</note>
    </ligand>
</feature>
<dbReference type="GO" id="GO:0004126">
    <property type="term" value="F:cytidine deaminase activity"/>
    <property type="evidence" value="ECO:0007669"/>
    <property type="project" value="UniProtKB-UniRule"/>
</dbReference>
<name>A0A914LWP0_MELIC</name>
<evidence type="ECO:0000256" key="7">
    <source>
        <dbReference type="ARBA" id="ARBA00022833"/>
    </source>
</evidence>
<dbReference type="PROSITE" id="PS51747">
    <property type="entry name" value="CYT_DCMP_DEAMINASES_2"/>
    <property type="match status" value="1"/>
</dbReference>
<dbReference type="SUPFAM" id="SSF53927">
    <property type="entry name" value="Cytidine deaminase-like"/>
    <property type="match status" value="1"/>
</dbReference>
<evidence type="ECO:0000256" key="9">
    <source>
        <dbReference type="ARBA" id="ARBA00049558"/>
    </source>
</evidence>
<dbReference type="EC" id="3.5.4.5" evidence="4 13"/>
<proteinExistence type="inferred from homology"/>
<keyword evidence="15" id="KW-1185">Reference proteome</keyword>
<dbReference type="GO" id="GO:0055086">
    <property type="term" value="P:nucleobase-containing small molecule metabolic process"/>
    <property type="evidence" value="ECO:0007669"/>
    <property type="project" value="UniProtKB-ARBA"/>
</dbReference>
<sequence length="151" mass="16297">MSSTISILTEEEKKLLIEQALNAQLNSYCPYSNFAVGAAILNSDGEIFKGVNVENASYGGTICAERSAICSAISAIGSKNFCPKGLCVTTNLPYPAAPCGICRQVLGEFGDYPILLYSTKTKDLNITSISELLPMGFSKKDIDKHEQMNKE</sequence>
<keyword evidence="6 13" id="KW-0378">Hydrolase</keyword>
<dbReference type="CDD" id="cd01283">
    <property type="entry name" value="cytidine_deaminase"/>
    <property type="match status" value="1"/>
</dbReference>
<reference evidence="16" key="1">
    <citation type="submission" date="2022-11" db="UniProtKB">
        <authorList>
            <consortium name="WormBaseParasite"/>
        </authorList>
    </citation>
    <scope>IDENTIFICATION</scope>
</reference>
<dbReference type="PANTHER" id="PTHR11644:SF2">
    <property type="entry name" value="CYTIDINE DEAMINASE"/>
    <property type="match status" value="1"/>
</dbReference>
<feature type="binding site" evidence="12">
    <location>
        <position position="63"/>
    </location>
    <ligand>
        <name>Zn(2+)</name>
        <dbReference type="ChEBI" id="CHEBI:29105"/>
        <note>catalytic</note>
    </ligand>
</feature>
<protein>
    <recommendedName>
        <fullName evidence="4 13">Cytidine deaminase</fullName>
        <ecNumber evidence="4 13">3.5.4.5</ecNumber>
    </recommendedName>
    <alternativeName>
        <fullName evidence="8 13">Cytidine aminohydrolase</fullName>
    </alternativeName>
</protein>
<dbReference type="InterPro" id="IPR002125">
    <property type="entry name" value="CMP_dCMP_dom"/>
</dbReference>
<dbReference type="NCBIfam" id="NF004064">
    <property type="entry name" value="PRK05578.1"/>
    <property type="match status" value="1"/>
</dbReference>
<evidence type="ECO:0000256" key="11">
    <source>
        <dbReference type="PIRSR" id="PIRSR606262-2"/>
    </source>
</evidence>
<dbReference type="PANTHER" id="PTHR11644">
    <property type="entry name" value="CYTIDINE DEAMINASE"/>
    <property type="match status" value="1"/>
</dbReference>
<organism evidence="15 16">
    <name type="scientific">Meloidogyne incognita</name>
    <name type="common">Southern root-knot nematode worm</name>
    <name type="synonym">Oxyuris incognita</name>
    <dbReference type="NCBI Taxonomy" id="6306"/>
    <lineage>
        <taxon>Eukaryota</taxon>
        <taxon>Metazoa</taxon>
        <taxon>Ecdysozoa</taxon>
        <taxon>Nematoda</taxon>
        <taxon>Chromadorea</taxon>
        <taxon>Rhabditida</taxon>
        <taxon>Tylenchina</taxon>
        <taxon>Tylenchomorpha</taxon>
        <taxon>Tylenchoidea</taxon>
        <taxon>Meloidogynidae</taxon>
        <taxon>Meloidogyninae</taxon>
        <taxon>Meloidogyne</taxon>
        <taxon>Meloidogyne incognita group</taxon>
    </lineage>
</organism>
<feature type="binding site" evidence="11">
    <location>
        <begin position="52"/>
        <end position="58"/>
    </location>
    <ligand>
        <name>substrate</name>
    </ligand>
</feature>
<evidence type="ECO:0000256" key="1">
    <source>
        <dbReference type="ARBA" id="ARBA00001947"/>
    </source>
</evidence>
<evidence type="ECO:0000256" key="8">
    <source>
        <dbReference type="ARBA" id="ARBA00032005"/>
    </source>
</evidence>
<evidence type="ECO:0000256" key="13">
    <source>
        <dbReference type="RuleBase" id="RU364006"/>
    </source>
</evidence>
<evidence type="ECO:0000256" key="2">
    <source>
        <dbReference type="ARBA" id="ARBA00003949"/>
    </source>
</evidence>
<dbReference type="Pfam" id="PF00383">
    <property type="entry name" value="dCMP_cyt_deam_1"/>
    <property type="match status" value="1"/>
</dbReference>
<dbReference type="Gene3D" id="3.40.140.10">
    <property type="entry name" value="Cytidine Deaminase, domain 2"/>
    <property type="match status" value="1"/>
</dbReference>
<evidence type="ECO:0000256" key="12">
    <source>
        <dbReference type="PIRSR" id="PIRSR606262-3"/>
    </source>
</evidence>
<evidence type="ECO:0000313" key="15">
    <source>
        <dbReference type="Proteomes" id="UP000887563"/>
    </source>
</evidence>
<evidence type="ECO:0000256" key="5">
    <source>
        <dbReference type="ARBA" id="ARBA00022723"/>
    </source>
</evidence>
<dbReference type="Proteomes" id="UP000887563">
    <property type="component" value="Unplaced"/>
</dbReference>
<dbReference type="GO" id="GO:0008270">
    <property type="term" value="F:zinc ion binding"/>
    <property type="evidence" value="ECO:0007669"/>
    <property type="project" value="UniProtKB-UniRule"/>
</dbReference>
<comment type="function">
    <text evidence="2 13">This enzyme scavenges exogenous and endogenous cytidine and 2'-deoxycytidine for UMP synthesis.</text>
</comment>
<dbReference type="GO" id="GO:0072527">
    <property type="term" value="P:pyrimidine-containing compound metabolic process"/>
    <property type="evidence" value="ECO:0007669"/>
    <property type="project" value="UniProtKB-ARBA"/>
</dbReference>
<dbReference type="FunFam" id="3.40.140.10:FF:000008">
    <property type="entry name" value="Cytidine deaminase"/>
    <property type="match status" value="1"/>
</dbReference>
<dbReference type="InterPro" id="IPR016193">
    <property type="entry name" value="Cytidine_deaminase-like"/>
</dbReference>
<feature type="domain" description="CMP/dCMP-type deaminase" evidence="14">
    <location>
        <begin position="11"/>
        <end position="140"/>
    </location>
</feature>
<dbReference type="AlphaFoldDB" id="A0A914LWP0"/>